<dbReference type="Gene3D" id="3.10.50.40">
    <property type="match status" value="1"/>
</dbReference>
<gene>
    <name evidence="7" type="ORF">CAPTEDRAFT_159257</name>
</gene>
<reference evidence="7 9" key="2">
    <citation type="journal article" date="2013" name="Nature">
        <title>Insights into bilaterian evolution from three spiralian genomes.</title>
        <authorList>
            <person name="Simakov O."/>
            <person name="Marletaz F."/>
            <person name="Cho S.J."/>
            <person name="Edsinger-Gonzales E."/>
            <person name="Havlak P."/>
            <person name="Hellsten U."/>
            <person name="Kuo D.H."/>
            <person name="Larsson T."/>
            <person name="Lv J."/>
            <person name="Arendt D."/>
            <person name="Savage R."/>
            <person name="Osoegawa K."/>
            <person name="de Jong P."/>
            <person name="Grimwood J."/>
            <person name="Chapman J.A."/>
            <person name="Shapiro H."/>
            <person name="Aerts A."/>
            <person name="Otillar R.P."/>
            <person name="Terry A.Y."/>
            <person name="Boore J.L."/>
            <person name="Grigoriev I.V."/>
            <person name="Lindberg D.R."/>
            <person name="Seaver E.C."/>
            <person name="Weisblat D.A."/>
            <person name="Putnam N.H."/>
            <person name="Rokhsar D.S."/>
        </authorList>
    </citation>
    <scope>NUCLEOTIDE SEQUENCE</scope>
    <source>
        <strain evidence="7 9">I ESC-2004</strain>
    </source>
</reference>
<evidence type="ECO:0000256" key="3">
    <source>
        <dbReference type="ARBA" id="ARBA00023110"/>
    </source>
</evidence>
<proteinExistence type="predicted"/>
<dbReference type="SUPFAM" id="SSF54534">
    <property type="entry name" value="FKBP-like"/>
    <property type="match status" value="1"/>
</dbReference>
<dbReference type="Pfam" id="PF00254">
    <property type="entry name" value="FKBP_C"/>
    <property type="match status" value="1"/>
</dbReference>
<dbReference type="OMA" id="IFNVELM"/>
<organism evidence="7">
    <name type="scientific">Capitella teleta</name>
    <name type="common">Polychaete worm</name>
    <dbReference type="NCBI Taxonomy" id="283909"/>
    <lineage>
        <taxon>Eukaryota</taxon>
        <taxon>Metazoa</taxon>
        <taxon>Spiralia</taxon>
        <taxon>Lophotrochozoa</taxon>
        <taxon>Annelida</taxon>
        <taxon>Polychaeta</taxon>
        <taxon>Sedentaria</taxon>
        <taxon>Scolecida</taxon>
        <taxon>Capitellidae</taxon>
        <taxon>Capitella</taxon>
    </lineage>
</organism>
<evidence type="ECO:0000256" key="5">
    <source>
        <dbReference type="PROSITE-ProRule" id="PRU00277"/>
    </source>
</evidence>
<dbReference type="EnsemblMetazoa" id="CapteT159257">
    <property type="protein sequence ID" value="CapteP159257"/>
    <property type="gene ID" value="CapteG159257"/>
</dbReference>
<keyword evidence="9" id="KW-1185">Reference proteome</keyword>
<evidence type="ECO:0000313" key="8">
    <source>
        <dbReference type="EnsemblMetazoa" id="CapteP159257"/>
    </source>
</evidence>
<protein>
    <recommendedName>
        <fullName evidence="2 5">peptidylprolyl isomerase</fullName>
        <ecNumber evidence="2 5">5.2.1.8</ecNumber>
    </recommendedName>
</protein>
<dbReference type="HOGENOM" id="CLU_013615_12_3_1"/>
<accession>R7UU60</accession>
<evidence type="ECO:0000256" key="2">
    <source>
        <dbReference type="ARBA" id="ARBA00013194"/>
    </source>
</evidence>
<comment type="catalytic activity">
    <reaction evidence="1 5">
        <text>[protein]-peptidylproline (omega=180) = [protein]-peptidylproline (omega=0)</text>
        <dbReference type="Rhea" id="RHEA:16237"/>
        <dbReference type="Rhea" id="RHEA-COMP:10747"/>
        <dbReference type="Rhea" id="RHEA-COMP:10748"/>
        <dbReference type="ChEBI" id="CHEBI:83833"/>
        <dbReference type="ChEBI" id="CHEBI:83834"/>
        <dbReference type="EC" id="5.2.1.8"/>
    </reaction>
</comment>
<dbReference type="InterPro" id="IPR001179">
    <property type="entry name" value="PPIase_FKBP_dom"/>
</dbReference>
<dbReference type="EMBL" id="AMQN01022548">
    <property type="status" value="NOT_ANNOTATED_CDS"/>
    <property type="molecule type" value="Genomic_DNA"/>
</dbReference>
<dbReference type="Proteomes" id="UP000014760">
    <property type="component" value="Unassembled WGS sequence"/>
</dbReference>
<feature type="non-terminal residue" evidence="7">
    <location>
        <position position="78"/>
    </location>
</feature>
<dbReference type="PROSITE" id="PS50059">
    <property type="entry name" value="FKBP_PPIASE"/>
    <property type="match status" value="1"/>
</dbReference>
<evidence type="ECO:0000313" key="7">
    <source>
        <dbReference type="EMBL" id="ELU06936.1"/>
    </source>
</evidence>
<dbReference type="OrthoDB" id="1902587at2759"/>
<dbReference type="InterPro" id="IPR046357">
    <property type="entry name" value="PPIase_dom_sf"/>
</dbReference>
<evidence type="ECO:0000256" key="4">
    <source>
        <dbReference type="ARBA" id="ARBA00023235"/>
    </source>
</evidence>
<reference evidence="9" key="1">
    <citation type="submission" date="2012-12" db="EMBL/GenBank/DDBJ databases">
        <authorList>
            <person name="Hellsten U."/>
            <person name="Grimwood J."/>
            <person name="Chapman J.A."/>
            <person name="Shapiro H."/>
            <person name="Aerts A."/>
            <person name="Otillar R.P."/>
            <person name="Terry A.Y."/>
            <person name="Boore J.L."/>
            <person name="Simakov O."/>
            <person name="Marletaz F."/>
            <person name="Cho S.-J."/>
            <person name="Edsinger-Gonzales E."/>
            <person name="Havlak P."/>
            <person name="Kuo D.-H."/>
            <person name="Larsson T."/>
            <person name="Lv J."/>
            <person name="Arendt D."/>
            <person name="Savage R."/>
            <person name="Osoegawa K."/>
            <person name="de Jong P."/>
            <person name="Lindberg D.R."/>
            <person name="Seaver E.C."/>
            <person name="Weisblat D.A."/>
            <person name="Putnam N.H."/>
            <person name="Grigoriev I.V."/>
            <person name="Rokhsar D.S."/>
        </authorList>
    </citation>
    <scope>NUCLEOTIDE SEQUENCE</scope>
    <source>
        <strain evidence="9">I ESC-2004</strain>
    </source>
</reference>
<reference evidence="8" key="3">
    <citation type="submission" date="2015-06" db="UniProtKB">
        <authorList>
            <consortium name="EnsemblMetazoa"/>
        </authorList>
    </citation>
    <scope>IDENTIFICATION</scope>
</reference>
<evidence type="ECO:0000259" key="6">
    <source>
        <dbReference type="PROSITE" id="PS50059"/>
    </source>
</evidence>
<feature type="domain" description="PPIase FKBP-type" evidence="6">
    <location>
        <begin position="1"/>
        <end position="78"/>
    </location>
</feature>
<dbReference type="EC" id="5.2.1.8" evidence="2 5"/>
<evidence type="ECO:0000313" key="9">
    <source>
        <dbReference type="Proteomes" id="UP000014760"/>
    </source>
</evidence>
<dbReference type="GO" id="GO:0005730">
    <property type="term" value="C:nucleolus"/>
    <property type="evidence" value="ECO:0007669"/>
    <property type="project" value="TreeGrafter"/>
</dbReference>
<sequence length="78" mass="8389">MVKVNYVGKLTSGKVFDSSTKKPFGFKLGMNEVIKGWDAGVAGMKVGGRRKLTIPPKFAYGNQKLPGIPANSTLVFDV</sequence>
<keyword evidence="4 5" id="KW-0413">Isomerase</keyword>
<dbReference type="PANTHER" id="PTHR43811">
    <property type="entry name" value="FKBP-TYPE PEPTIDYL-PROLYL CIS-TRANS ISOMERASE FKPA"/>
    <property type="match status" value="1"/>
</dbReference>
<dbReference type="AlphaFoldDB" id="R7UU60"/>
<evidence type="ECO:0000256" key="1">
    <source>
        <dbReference type="ARBA" id="ARBA00000971"/>
    </source>
</evidence>
<dbReference type="GO" id="GO:0000785">
    <property type="term" value="C:chromatin"/>
    <property type="evidence" value="ECO:0007669"/>
    <property type="project" value="TreeGrafter"/>
</dbReference>
<name>R7UU60_CAPTE</name>
<dbReference type="STRING" id="283909.R7UU60"/>
<dbReference type="PANTHER" id="PTHR43811:SF19">
    <property type="entry name" value="39 KDA FK506-BINDING NUCLEAR PROTEIN"/>
    <property type="match status" value="1"/>
</dbReference>
<dbReference type="GO" id="GO:0003755">
    <property type="term" value="F:peptidyl-prolyl cis-trans isomerase activity"/>
    <property type="evidence" value="ECO:0007669"/>
    <property type="project" value="UniProtKB-KW"/>
</dbReference>
<dbReference type="EMBL" id="KB300283">
    <property type="protein sequence ID" value="ELU06936.1"/>
    <property type="molecule type" value="Genomic_DNA"/>
</dbReference>
<keyword evidence="3 5" id="KW-0697">Rotamase</keyword>